<name>A0A699GXD7_TANCI</name>
<evidence type="ECO:0000256" key="1">
    <source>
        <dbReference type="SAM" id="MobiDB-lite"/>
    </source>
</evidence>
<feature type="region of interest" description="Disordered" evidence="1">
    <location>
        <begin position="162"/>
        <end position="181"/>
    </location>
</feature>
<feature type="compositionally biased region" description="Polar residues" evidence="1">
    <location>
        <begin position="106"/>
        <end position="119"/>
    </location>
</feature>
<sequence length="181" mass="20853">MDDLNITMEEYIRLEEEKARRRAIVFDDVFTSEVTPSYEPTVEETLLALCYVAVFEDGNVGASQKKETFWRRPRVGHEELFGEDARPRLPGPDKSTRPSKKRKSDTTTSIGRSNSSNPFSEHMLTEFRLKREAAEKAYDVSKEKDCTLMHLEEMKFLATSTEDLSEDDAYCPAKTNDQRQI</sequence>
<evidence type="ECO:0000313" key="2">
    <source>
        <dbReference type="EMBL" id="GEW51759.1"/>
    </source>
</evidence>
<feature type="region of interest" description="Disordered" evidence="1">
    <location>
        <begin position="80"/>
        <end position="123"/>
    </location>
</feature>
<comment type="caution">
    <text evidence="2">The sequence shown here is derived from an EMBL/GenBank/DDBJ whole genome shotgun (WGS) entry which is preliminary data.</text>
</comment>
<gene>
    <name evidence="2" type="ORF">Tci_223735</name>
</gene>
<proteinExistence type="predicted"/>
<protein>
    <submittedName>
        <fullName evidence="2">Uncharacterized protein</fullName>
    </submittedName>
</protein>
<accession>A0A699GXD7</accession>
<dbReference type="EMBL" id="BKCJ010061759">
    <property type="protein sequence ID" value="GEW51759.1"/>
    <property type="molecule type" value="Genomic_DNA"/>
</dbReference>
<reference evidence="2" key="1">
    <citation type="journal article" date="2019" name="Sci. Rep.">
        <title>Draft genome of Tanacetum cinerariifolium, the natural source of mosquito coil.</title>
        <authorList>
            <person name="Yamashiro T."/>
            <person name="Shiraishi A."/>
            <person name="Satake H."/>
            <person name="Nakayama K."/>
        </authorList>
    </citation>
    <scope>NUCLEOTIDE SEQUENCE</scope>
</reference>
<organism evidence="2">
    <name type="scientific">Tanacetum cinerariifolium</name>
    <name type="common">Dalmatian daisy</name>
    <name type="synonym">Chrysanthemum cinerariifolium</name>
    <dbReference type="NCBI Taxonomy" id="118510"/>
    <lineage>
        <taxon>Eukaryota</taxon>
        <taxon>Viridiplantae</taxon>
        <taxon>Streptophyta</taxon>
        <taxon>Embryophyta</taxon>
        <taxon>Tracheophyta</taxon>
        <taxon>Spermatophyta</taxon>
        <taxon>Magnoliopsida</taxon>
        <taxon>eudicotyledons</taxon>
        <taxon>Gunneridae</taxon>
        <taxon>Pentapetalae</taxon>
        <taxon>asterids</taxon>
        <taxon>campanulids</taxon>
        <taxon>Asterales</taxon>
        <taxon>Asteraceae</taxon>
        <taxon>Asteroideae</taxon>
        <taxon>Anthemideae</taxon>
        <taxon>Anthemidinae</taxon>
        <taxon>Tanacetum</taxon>
    </lineage>
</organism>
<dbReference type="AlphaFoldDB" id="A0A699GXD7"/>